<gene>
    <name evidence="2" type="ORF">HY912_08205</name>
</gene>
<evidence type="ECO:0000313" key="3">
    <source>
        <dbReference type="Proteomes" id="UP000807825"/>
    </source>
</evidence>
<dbReference type="SUPFAM" id="SSF46955">
    <property type="entry name" value="Putative DNA-binding domain"/>
    <property type="match status" value="1"/>
</dbReference>
<dbReference type="Pfam" id="PF12728">
    <property type="entry name" value="HTH_17"/>
    <property type="match status" value="1"/>
</dbReference>
<comment type="caution">
    <text evidence="2">The sequence shown here is derived from an EMBL/GenBank/DDBJ whole genome shotgun (WGS) entry which is preliminary data.</text>
</comment>
<dbReference type="InterPro" id="IPR041657">
    <property type="entry name" value="HTH_17"/>
</dbReference>
<sequence length="114" mass="13068">MLNEDARNRKDEKRVPISKLLSVRDVAEILGISAKTVNKLVREGKLGCVQVTSKERRFSERQIQVYIEAQSNEPEGLRVDMPQVRQVSSNLKKGGERSFGVSKADLRKEMRLWQ</sequence>
<dbReference type="InterPro" id="IPR010093">
    <property type="entry name" value="SinI_DNA-bd"/>
</dbReference>
<proteinExistence type="predicted"/>
<dbReference type="EMBL" id="JACRDE010000223">
    <property type="protein sequence ID" value="MBI5249461.1"/>
    <property type="molecule type" value="Genomic_DNA"/>
</dbReference>
<organism evidence="2 3">
    <name type="scientific">Desulfomonile tiedjei</name>
    <dbReference type="NCBI Taxonomy" id="2358"/>
    <lineage>
        <taxon>Bacteria</taxon>
        <taxon>Pseudomonadati</taxon>
        <taxon>Thermodesulfobacteriota</taxon>
        <taxon>Desulfomonilia</taxon>
        <taxon>Desulfomonilales</taxon>
        <taxon>Desulfomonilaceae</taxon>
        <taxon>Desulfomonile</taxon>
    </lineage>
</organism>
<dbReference type="Proteomes" id="UP000807825">
    <property type="component" value="Unassembled WGS sequence"/>
</dbReference>
<name>A0A9D6V3R2_9BACT</name>
<dbReference type="NCBIfam" id="TIGR01764">
    <property type="entry name" value="excise"/>
    <property type="match status" value="1"/>
</dbReference>
<evidence type="ECO:0000313" key="2">
    <source>
        <dbReference type="EMBL" id="MBI5249461.1"/>
    </source>
</evidence>
<dbReference type="GO" id="GO:0003677">
    <property type="term" value="F:DNA binding"/>
    <property type="evidence" value="ECO:0007669"/>
    <property type="project" value="InterPro"/>
</dbReference>
<dbReference type="Gene3D" id="1.10.1660.10">
    <property type="match status" value="1"/>
</dbReference>
<dbReference type="AlphaFoldDB" id="A0A9D6V3R2"/>
<feature type="domain" description="Helix-turn-helix" evidence="1">
    <location>
        <begin position="20"/>
        <end position="71"/>
    </location>
</feature>
<dbReference type="InterPro" id="IPR009061">
    <property type="entry name" value="DNA-bd_dom_put_sf"/>
</dbReference>
<evidence type="ECO:0000259" key="1">
    <source>
        <dbReference type="Pfam" id="PF12728"/>
    </source>
</evidence>
<protein>
    <submittedName>
        <fullName evidence="2">Helix-turn-helix domain-containing protein</fullName>
    </submittedName>
</protein>
<accession>A0A9D6V3R2</accession>
<reference evidence="2" key="1">
    <citation type="submission" date="2020-07" db="EMBL/GenBank/DDBJ databases">
        <title>Huge and variable diversity of episymbiotic CPR bacteria and DPANN archaea in groundwater ecosystems.</title>
        <authorList>
            <person name="He C.Y."/>
            <person name="Keren R."/>
            <person name="Whittaker M."/>
            <person name="Farag I.F."/>
            <person name="Doudna J."/>
            <person name="Cate J.H.D."/>
            <person name="Banfield J.F."/>
        </authorList>
    </citation>
    <scope>NUCLEOTIDE SEQUENCE</scope>
    <source>
        <strain evidence="2">NC_groundwater_1664_Pr3_B-0.1um_52_9</strain>
    </source>
</reference>